<sequence length="40" mass="4756">MKINNTIQQRIHRDRVKSELMDIFDVFYADCSHPDLCISC</sequence>
<evidence type="ECO:0000313" key="2">
    <source>
        <dbReference type="Proteomes" id="UP000008281"/>
    </source>
</evidence>
<dbReference type="InParanoid" id="E3LHL5"/>
<keyword evidence="2" id="KW-1185">Reference proteome</keyword>
<name>E3LHL5_CAERE</name>
<dbReference type="STRING" id="31234.E3LHL5"/>
<dbReference type="AlphaFoldDB" id="E3LHL5"/>
<protein>
    <submittedName>
        <fullName evidence="1">Uncharacterized protein</fullName>
    </submittedName>
</protein>
<dbReference type="Proteomes" id="UP000008281">
    <property type="component" value="Unassembled WGS sequence"/>
</dbReference>
<organism evidence="2">
    <name type="scientific">Caenorhabditis remanei</name>
    <name type="common">Caenorhabditis vulgaris</name>
    <dbReference type="NCBI Taxonomy" id="31234"/>
    <lineage>
        <taxon>Eukaryota</taxon>
        <taxon>Metazoa</taxon>
        <taxon>Ecdysozoa</taxon>
        <taxon>Nematoda</taxon>
        <taxon>Chromadorea</taxon>
        <taxon>Rhabditida</taxon>
        <taxon>Rhabditina</taxon>
        <taxon>Rhabditomorpha</taxon>
        <taxon>Rhabditoidea</taxon>
        <taxon>Rhabditidae</taxon>
        <taxon>Peloderinae</taxon>
        <taxon>Caenorhabditis</taxon>
    </lineage>
</organism>
<evidence type="ECO:0000313" key="1">
    <source>
        <dbReference type="EMBL" id="EFO95543.1"/>
    </source>
</evidence>
<dbReference type="EMBL" id="DS268409">
    <property type="protein sequence ID" value="EFO95543.1"/>
    <property type="molecule type" value="Genomic_DNA"/>
</dbReference>
<dbReference type="HOGENOM" id="CLU_3299892_0_0_1"/>
<accession>E3LHL5</accession>
<gene>
    <name evidence="1" type="ORF">CRE_09226</name>
</gene>
<proteinExistence type="predicted"/>
<reference evidence="1" key="1">
    <citation type="submission" date="2007-07" db="EMBL/GenBank/DDBJ databases">
        <title>PCAP assembly of the Caenorhabditis remanei genome.</title>
        <authorList>
            <consortium name="The Caenorhabditis remanei Sequencing Consortium"/>
            <person name="Wilson R.K."/>
        </authorList>
    </citation>
    <scope>NUCLEOTIDE SEQUENCE [LARGE SCALE GENOMIC DNA]</scope>
    <source>
        <strain evidence="1">PB4641</strain>
    </source>
</reference>